<proteinExistence type="predicted"/>
<keyword evidence="2" id="KW-0408">Iron</keyword>
<dbReference type="Proteomes" id="UP001151760">
    <property type="component" value="Unassembled WGS sequence"/>
</dbReference>
<keyword evidence="1" id="KW-0479">Metal-binding</keyword>
<dbReference type="PANTHER" id="PTHR47990">
    <property type="entry name" value="2-OXOGLUTARATE (2OG) AND FE(II)-DEPENDENT OXYGENASE SUPERFAMILY PROTEIN-RELATED"/>
    <property type="match status" value="1"/>
</dbReference>
<dbReference type="EMBL" id="BQNB010009068">
    <property type="protein sequence ID" value="GJS58294.1"/>
    <property type="molecule type" value="Genomic_DNA"/>
</dbReference>
<dbReference type="Gene3D" id="2.60.120.330">
    <property type="entry name" value="B-lactam Antibiotic, Isopenicillin N Synthase, Chain"/>
    <property type="match status" value="1"/>
</dbReference>
<evidence type="ECO:0000313" key="5">
    <source>
        <dbReference type="EMBL" id="GJS58294.1"/>
    </source>
</evidence>
<dbReference type="Pfam" id="PF03171">
    <property type="entry name" value="2OG-FeII_Oxy"/>
    <property type="match status" value="1"/>
</dbReference>
<evidence type="ECO:0000259" key="4">
    <source>
        <dbReference type="Pfam" id="PF14226"/>
    </source>
</evidence>
<reference evidence="5" key="1">
    <citation type="journal article" date="2022" name="Int. J. Mol. Sci.">
        <title>Draft Genome of Tanacetum Coccineum: Genomic Comparison of Closely Related Tanacetum-Family Plants.</title>
        <authorList>
            <person name="Yamashiro T."/>
            <person name="Shiraishi A."/>
            <person name="Nakayama K."/>
            <person name="Satake H."/>
        </authorList>
    </citation>
    <scope>NUCLEOTIDE SEQUENCE</scope>
</reference>
<accession>A0ABQ4WZG1</accession>
<keyword evidence="6" id="KW-1185">Reference proteome</keyword>
<reference evidence="5" key="2">
    <citation type="submission" date="2022-01" db="EMBL/GenBank/DDBJ databases">
        <authorList>
            <person name="Yamashiro T."/>
            <person name="Shiraishi A."/>
            <person name="Satake H."/>
            <person name="Nakayama K."/>
        </authorList>
    </citation>
    <scope>NUCLEOTIDE SEQUENCE</scope>
</reference>
<dbReference type="SUPFAM" id="SSF51197">
    <property type="entry name" value="Clavaminate synthase-like"/>
    <property type="match status" value="1"/>
</dbReference>
<evidence type="ECO:0000256" key="1">
    <source>
        <dbReference type="ARBA" id="ARBA00022723"/>
    </source>
</evidence>
<name>A0ABQ4WZG1_9ASTR</name>
<comment type="caution">
    <text evidence="5">The sequence shown here is derived from an EMBL/GenBank/DDBJ whole genome shotgun (WGS) entry which is preliminary data.</text>
</comment>
<dbReference type="InterPro" id="IPR050231">
    <property type="entry name" value="Iron_ascorbate_oxido_reductase"/>
</dbReference>
<sequence length="233" mass="25886">MVMSGTPVIDMQMVDGLAEEIVKACVEFGCFRVVNHGVSAELMAEMKVVVSSLFDLPEEIKRRTANPNEHGKGYIGRNRSTPFLEGFSIDEISYPNDFFNRLGVSTHQRDIINRYIKAIRDLNGLLGRKLMEGNGLNGDLFDGWCCQLRMNKYHFSAESIGLTCAPIHSDPTFLTILQDDEGVNGLQVVDKITGEFVPFDPVPGTLAVNIGDIGKVTSQNFPFILIVMLYFTT</sequence>
<dbReference type="InterPro" id="IPR026992">
    <property type="entry name" value="DIOX_N"/>
</dbReference>
<feature type="domain" description="Non-haem dioxygenase N-terminal" evidence="4">
    <location>
        <begin position="7"/>
        <end position="77"/>
    </location>
</feature>
<dbReference type="InterPro" id="IPR027443">
    <property type="entry name" value="IPNS-like_sf"/>
</dbReference>
<evidence type="ECO:0000313" key="6">
    <source>
        <dbReference type="Proteomes" id="UP001151760"/>
    </source>
</evidence>
<organism evidence="5 6">
    <name type="scientific">Tanacetum coccineum</name>
    <dbReference type="NCBI Taxonomy" id="301880"/>
    <lineage>
        <taxon>Eukaryota</taxon>
        <taxon>Viridiplantae</taxon>
        <taxon>Streptophyta</taxon>
        <taxon>Embryophyta</taxon>
        <taxon>Tracheophyta</taxon>
        <taxon>Spermatophyta</taxon>
        <taxon>Magnoliopsida</taxon>
        <taxon>eudicotyledons</taxon>
        <taxon>Gunneridae</taxon>
        <taxon>Pentapetalae</taxon>
        <taxon>asterids</taxon>
        <taxon>campanulids</taxon>
        <taxon>Asterales</taxon>
        <taxon>Asteraceae</taxon>
        <taxon>Asteroideae</taxon>
        <taxon>Anthemideae</taxon>
        <taxon>Anthemidinae</taxon>
        <taxon>Tanacetum</taxon>
    </lineage>
</organism>
<dbReference type="InterPro" id="IPR044861">
    <property type="entry name" value="IPNS-like_FE2OG_OXY"/>
</dbReference>
<feature type="domain" description="Isopenicillin N synthase-like Fe(2+) 2OG dioxygenase" evidence="3">
    <location>
        <begin position="147"/>
        <end position="218"/>
    </location>
</feature>
<protein>
    <submittedName>
        <fullName evidence="5">2-oxoglutarate-dependent dioxygenase DAO-like protein</fullName>
    </submittedName>
</protein>
<gene>
    <name evidence="5" type="ORF">Tco_0653078</name>
</gene>
<dbReference type="Pfam" id="PF14226">
    <property type="entry name" value="DIOX_N"/>
    <property type="match status" value="1"/>
</dbReference>
<evidence type="ECO:0000256" key="2">
    <source>
        <dbReference type="ARBA" id="ARBA00023004"/>
    </source>
</evidence>
<evidence type="ECO:0000259" key="3">
    <source>
        <dbReference type="Pfam" id="PF03171"/>
    </source>
</evidence>